<dbReference type="InterPro" id="IPR001555">
    <property type="entry name" value="GART_AS"/>
</dbReference>
<feature type="compositionally biased region" description="Low complexity" evidence="9">
    <location>
        <begin position="310"/>
        <end position="330"/>
    </location>
</feature>
<comment type="pathway">
    <text evidence="1">Purine metabolism; IMP biosynthesis via de novo pathway; N(2)-formyl-N(1)-(5-phospho-D-ribosyl)glycinamide from N(1)-(5-phospho-D-ribosyl)glycinamide (10-formyl THF route): step 1/1.</text>
</comment>
<dbReference type="InterPro" id="IPR036477">
    <property type="entry name" value="Formyl_transf_N_sf"/>
</dbReference>
<evidence type="ECO:0000259" key="10">
    <source>
        <dbReference type="Pfam" id="PF00551"/>
    </source>
</evidence>
<evidence type="ECO:0000313" key="14">
    <source>
        <dbReference type="Proteomes" id="UP000658997"/>
    </source>
</evidence>
<dbReference type="GO" id="GO:0004644">
    <property type="term" value="F:phosphoribosylglycinamide formyltransferase activity"/>
    <property type="evidence" value="ECO:0007669"/>
    <property type="project" value="UniProtKB-EC"/>
</dbReference>
<feature type="region of interest" description="Disordered" evidence="9">
    <location>
        <begin position="973"/>
        <end position="995"/>
    </location>
</feature>
<reference evidence="11" key="1">
    <citation type="submission" date="2016-04" db="EMBL/GenBank/DDBJ databases">
        <authorList>
            <person name="Evans L.H."/>
            <person name="Alamgir A."/>
            <person name="Owens N."/>
            <person name="Weber N.D."/>
            <person name="Virtaneva K."/>
            <person name="Barbian K."/>
            <person name="Babar A."/>
            <person name="Rosenke K."/>
        </authorList>
    </citation>
    <scope>NUCLEOTIDE SEQUENCE</scope>
    <source>
        <strain evidence="11">UB2112</strain>
    </source>
</reference>
<dbReference type="Gene3D" id="3.40.50.170">
    <property type="entry name" value="Formyl transferase, N-terminal domain"/>
    <property type="match status" value="1"/>
</dbReference>
<feature type="region of interest" description="Disordered" evidence="9">
    <location>
        <begin position="190"/>
        <end position="616"/>
    </location>
</feature>
<feature type="compositionally biased region" description="Low complexity" evidence="9">
    <location>
        <begin position="26"/>
        <end position="42"/>
    </location>
</feature>
<dbReference type="SUPFAM" id="SSF53328">
    <property type="entry name" value="Formyltransferase"/>
    <property type="match status" value="1"/>
</dbReference>
<dbReference type="SUPFAM" id="SSF55753">
    <property type="entry name" value="Actin depolymerizing proteins"/>
    <property type="match status" value="1"/>
</dbReference>
<feature type="compositionally biased region" description="Low complexity" evidence="9">
    <location>
        <begin position="54"/>
        <end position="76"/>
    </location>
</feature>
<evidence type="ECO:0000256" key="8">
    <source>
        <dbReference type="ARBA" id="ARBA00047664"/>
    </source>
</evidence>
<evidence type="ECO:0000256" key="7">
    <source>
        <dbReference type="ARBA" id="ARBA00041682"/>
    </source>
</evidence>
<feature type="compositionally biased region" description="Polar residues" evidence="9">
    <location>
        <begin position="1"/>
        <end position="11"/>
    </location>
</feature>
<feature type="compositionally biased region" description="Low complexity" evidence="9">
    <location>
        <begin position="485"/>
        <end position="500"/>
    </location>
</feature>
<feature type="domain" description="Formyl transferase N-terminal" evidence="10">
    <location>
        <begin position="734"/>
        <end position="859"/>
    </location>
</feature>
<reference evidence="12" key="3">
    <citation type="submission" date="2018-08" db="EMBL/GenBank/DDBJ databases">
        <authorList>
            <person name="Guldener U."/>
        </authorList>
    </citation>
    <scope>NUCLEOTIDE SEQUENCE</scope>
    <source>
        <strain evidence="12">UB2</strain>
    </source>
</reference>
<dbReference type="SMART" id="SM00262">
    <property type="entry name" value="GEL"/>
    <property type="match status" value="1"/>
</dbReference>
<dbReference type="EMBL" id="ULHB01000023">
    <property type="protein sequence ID" value="SYW77092.1"/>
    <property type="molecule type" value="Genomic_DNA"/>
</dbReference>
<feature type="region of interest" description="Disordered" evidence="9">
    <location>
        <begin position="96"/>
        <end position="169"/>
    </location>
</feature>
<reference evidence="13" key="2">
    <citation type="submission" date="2016-04" db="EMBL/GenBank/DDBJ databases">
        <authorList>
            <person name="Guldener U."/>
            <person name="Guldener U."/>
        </authorList>
    </citation>
    <scope>NUCLEOTIDE SEQUENCE [LARGE SCALE GENOMIC DNA]</scope>
    <source>
        <strain evidence="13">UB2112</strain>
    </source>
</reference>
<dbReference type="EMBL" id="LT558118">
    <property type="protein sequence ID" value="SAM68905.1"/>
    <property type="molecule type" value="Genomic_DNA"/>
</dbReference>
<dbReference type="InterPro" id="IPR007122">
    <property type="entry name" value="Villin/Gelsolin"/>
</dbReference>
<feature type="compositionally biased region" description="Polar residues" evidence="9">
    <location>
        <begin position="43"/>
        <end position="53"/>
    </location>
</feature>
<feature type="domain" description="Formyl transferase N-terminal" evidence="10">
    <location>
        <begin position="877"/>
        <end position="959"/>
    </location>
</feature>
<sequence>MSFSYQQSSLSFPRKPGQTEGVPATNSSSSSSFHHDSNSNPSEAPTQDLASWVNQVRQRNSSSASSRLSQGASQSNDVVGSSAFELELEFQRQRLERQQRRNRLSVSGIRGISARSNPTSPLATPSPESPPIRGFENSSNYTAMAPPDASQSTSASPLLGSSPTKASGVTGIKRANSLLARYGGQYGPTGVAAGPKGPSDSPVSLANFMGGRSAGPRLGKLAGDGKSAPPEAAMIHESRRVPMPGLVPNSGRSLASFLEERADVSGNRRNVAGSPASPVTSPGKASSPVKYSFSSAELGRPSRTSTDPFPSTASPAPGAVSAPVSSSPKKAYLDLIEKQNANQVSAPPSPAIPRASSPSKFHRFTAGESGTSSPGLERPASPVKRGSGASFPLDEPINSLTQNSARNDDFLRASRPLHITNAQSHSYSSSHSSERKDAATSPLKPEDLPAPSGISALQGQLKSDSGLGRGWSRPTEQADAPAPPSQASSRSASLAASEISNADRLPTASLSRLSAKKMVGQRIKEAQMRNVTAQKEVEPMQVGPTGRSVPSSPAVRDRWPPALQTNVAPVRSSAEDRKTGSPWSPTKYGNALPGLAARSPTKETGAWPWQPSSPKKTEIVAEPRAEPVRLPGMGASVSPFARAAEARSCTEEALVLPESNTSAANNDQVLAPLTKARAKGPVRKAATAVAKLPAFSATRPAAETASAVESLAAAAKEQDVKPTPAKPPRRTTGKRIHVLVSGSGSNLQSLIDATLLKPPPGIPVINDAQVSFVLSNRKAAYGLTRAAESNPPIPTKVLALKTWQNRNPGGTREQYDQVLARAVLDGPSPEGTGKPPDLIVLAGFMHIVSEPFLHALGHKTNLPANTPTLGPRPSKAVPIINLHPALPGAFDGANAMPRAFEAYKQGKIDKTGCMVHEVVADVDRGRPIIVRELPILPSYDLEQMEQEIHKIEHVIIVQAADLVLKGHLEELDRQETEKQKSAPAPSSSNKVSSSLETVQIKSRSADGDVIATASSVVRSARSSLAKYASVSDITSTETTFGKTVSVEALAIGADGFVEPLEFLGDQTFQRGEQLRREQILYDNETLAIVKRYKSDASLMETKLWIRTGQRAALHPFELGPLFTSCAEGRKVAELAQRYSVKPIVVPAGCESGDLIASLSGTWTVSCQGSRKCFDAAATSLYRVRRAVGSTRDSEERFAIQQVDLRTANLCSGDSFVFSVLSTLGVWHGRGSSEYVRAAAVRFAQALAKATSSGVRSAQDVAEVEEGSEDNPFWNVFDKTETYASAWSHRHMEVTRSDDSSLLDIELDGRELRLTPFSTRGYFGADDLLLPTRSNTISILNLRDRELYVVVGKDARGDRVRLAAAIHAADELAAQLQTRLRSAAASVATIIPRPAVHVLILPSKLPSEIRAASRVWSDDIVDMLQGESASRMNVHSSTSALEQLSKLSWPRWTLLDLDYLPVGVSSADAKEALA</sequence>
<feature type="compositionally biased region" description="Polar residues" evidence="9">
    <location>
        <begin position="149"/>
        <end position="167"/>
    </location>
</feature>
<dbReference type="FunFam" id="3.40.50.170:FF:000022">
    <property type="entry name" value="Related to glycinamide ribonucleotide transformylase"/>
    <property type="match status" value="1"/>
</dbReference>
<dbReference type="InterPro" id="IPR029006">
    <property type="entry name" value="ADF-H/Gelsolin-like_dom_sf"/>
</dbReference>
<evidence type="ECO:0000256" key="4">
    <source>
        <dbReference type="ARBA" id="ARBA00022755"/>
    </source>
</evidence>
<dbReference type="InterPro" id="IPR002376">
    <property type="entry name" value="Formyl_transf_N"/>
</dbReference>
<keyword evidence="4" id="KW-0658">Purine biosynthesis</keyword>
<dbReference type="Proteomes" id="UP000658997">
    <property type="component" value="Unassembled WGS sequence"/>
</dbReference>
<protein>
    <recommendedName>
        <fullName evidence="2">phosphoribosylglycinamide formyltransferase 1</fullName>
        <ecNumber evidence="2">2.1.2.2</ecNumber>
    </recommendedName>
    <alternativeName>
        <fullName evidence="7">5'-phosphoribosylglycinamide transformylase</fullName>
    </alternativeName>
    <alternativeName>
        <fullName evidence="6">GAR transformylase</fullName>
    </alternativeName>
</protein>
<proteinExistence type="inferred from homology"/>
<evidence type="ECO:0000256" key="1">
    <source>
        <dbReference type="ARBA" id="ARBA00005054"/>
    </source>
</evidence>
<feature type="compositionally biased region" description="Low complexity" evidence="9">
    <location>
        <begin position="981"/>
        <end position="994"/>
    </location>
</feature>
<keyword evidence="3" id="KW-0808">Transferase</keyword>
<dbReference type="PANTHER" id="PTHR43369">
    <property type="entry name" value="PHOSPHORIBOSYLGLYCINAMIDE FORMYLTRANSFERASE"/>
    <property type="match status" value="1"/>
</dbReference>
<evidence type="ECO:0000256" key="9">
    <source>
        <dbReference type="SAM" id="MobiDB-lite"/>
    </source>
</evidence>
<dbReference type="GO" id="GO:0006189">
    <property type="term" value="P:'de novo' IMP biosynthetic process"/>
    <property type="evidence" value="ECO:0007669"/>
    <property type="project" value="TreeGrafter"/>
</dbReference>
<dbReference type="GO" id="GO:0005737">
    <property type="term" value="C:cytoplasm"/>
    <property type="evidence" value="ECO:0007669"/>
    <property type="project" value="TreeGrafter"/>
</dbReference>
<keyword evidence="14" id="KW-1185">Reference proteome</keyword>
<dbReference type="GO" id="GO:0051015">
    <property type="term" value="F:actin filament binding"/>
    <property type="evidence" value="ECO:0007669"/>
    <property type="project" value="InterPro"/>
</dbReference>
<organism evidence="11 13">
    <name type="scientific">Ustilago bromivora</name>
    <dbReference type="NCBI Taxonomy" id="307758"/>
    <lineage>
        <taxon>Eukaryota</taxon>
        <taxon>Fungi</taxon>
        <taxon>Dikarya</taxon>
        <taxon>Basidiomycota</taxon>
        <taxon>Ustilaginomycotina</taxon>
        <taxon>Ustilaginomycetes</taxon>
        <taxon>Ustilaginales</taxon>
        <taxon>Ustilaginaceae</taxon>
        <taxon>Ustilago</taxon>
    </lineage>
</organism>
<dbReference type="PANTHER" id="PTHR43369:SF2">
    <property type="entry name" value="PHOSPHORIBOSYLGLYCINAMIDE FORMYLTRANSFERASE"/>
    <property type="match status" value="1"/>
</dbReference>
<dbReference type="OrthoDB" id="5575075at2759"/>
<dbReference type="PROSITE" id="PS00373">
    <property type="entry name" value="GART"/>
    <property type="match status" value="1"/>
</dbReference>
<evidence type="ECO:0000256" key="3">
    <source>
        <dbReference type="ARBA" id="ARBA00022679"/>
    </source>
</evidence>
<evidence type="ECO:0000313" key="11">
    <source>
        <dbReference type="EMBL" id="SAM68905.1"/>
    </source>
</evidence>
<evidence type="ECO:0000256" key="6">
    <source>
        <dbReference type="ARBA" id="ARBA00041324"/>
    </source>
</evidence>
<feature type="region of interest" description="Disordered" evidence="9">
    <location>
        <begin position="1"/>
        <end position="78"/>
    </location>
</feature>
<dbReference type="Pfam" id="PF00551">
    <property type="entry name" value="Formyl_trans_N"/>
    <property type="match status" value="2"/>
</dbReference>
<gene>
    <name evidence="12" type="ORF">UBRO2_01715</name>
    <name evidence="11" type="ORF">UBRO_00732</name>
</gene>
<feature type="compositionally biased region" description="Polar residues" evidence="9">
    <location>
        <begin position="114"/>
        <end position="123"/>
    </location>
</feature>
<accession>A0A1K0H0J3</accession>
<evidence type="ECO:0000256" key="2">
    <source>
        <dbReference type="ARBA" id="ARBA00012254"/>
    </source>
</evidence>
<dbReference type="Proteomes" id="UP000179920">
    <property type="component" value="Chromosome II"/>
</dbReference>
<evidence type="ECO:0000313" key="13">
    <source>
        <dbReference type="Proteomes" id="UP000179920"/>
    </source>
</evidence>
<feature type="region of interest" description="Disordered" evidence="9">
    <location>
        <begin position="708"/>
        <end position="731"/>
    </location>
</feature>
<dbReference type="EC" id="2.1.2.2" evidence="2"/>
<comment type="similarity">
    <text evidence="5">Belongs to the GART family.</text>
</comment>
<evidence type="ECO:0000313" key="12">
    <source>
        <dbReference type="EMBL" id="SYW77092.1"/>
    </source>
</evidence>
<name>A0A1K0H0J3_9BASI</name>
<evidence type="ECO:0000256" key="5">
    <source>
        <dbReference type="ARBA" id="ARBA00038440"/>
    </source>
</evidence>
<comment type="catalytic activity">
    <reaction evidence="8">
        <text>N(1)-(5-phospho-beta-D-ribosyl)glycinamide + (6R)-10-formyltetrahydrofolate = N(2)-formyl-N(1)-(5-phospho-beta-D-ribosyl)glycinamide + (6S)-5,6,7,8-tetrahydrofolate + H(+)</text>
        <dbReference type="Rhea" id="RHEA:15053"/>
        <dbReference type="ChEBI" id="CHEBI:15378"/>
        <dbReference type="ChEBI" id="CHEBI:57453"/>
        <dbReference type="ChEBI" id="CHEBI:143788"/>
        <dbReference type="ChEBI" id="CHEBI:147286"/>
        <dbReference type="ChEBI" id="CHEBI:195366"/>
        <dbReference type="EC" id="2.1.2.2"/>
    </reaction>
</comment>
<dbReference type="Gene3D" id="3.40.20.10">
    <property type="entry name" value="Severin"/>
    <property type="match status" value="1"/>
</dbReference>